<accession>A0A2V3U616</accession>
<protein>
    <submittedName>
        <fullName evidence="1">Uncharacterized protein</fullName>
    </submittedName>
</protein>
<proteinExistence type="predicted"/>
<dbReference type="SUPFAM" id="SSF50969">
    <property type="entry name" value="YVTN repeat-like/Quinoprotein amine dehydrogenase"/>
    <property type="match status" value="1"/>
</dbReference>
<keyword evidence="2" id="KW-1185">Reference proteome</keyword>
<evidence type="ECO:0000313" key="2">
    <source>
        <dbReference type="Proteomes" id="UP000248021"/>
    </source>
</evidence>
<dbReference type="OrthoDB" id="9810636at2"/>
<comment type="caution">
    <text evidence="1">The sequence shown here is derived from an EMBL/GenBank/DDBJ whole genome shotgun (WGS) entry which is preliminary data.</text>
</comment>
<sequence>MIRHDLSALLASTALAVAVTCAVPGVTLAHDHAVKRGRLVFADHEKPVVRVLDLDSGEITHSFEMPKANPVFATAEDRRHVVIKTGDDAGTVRILDNGLTFESHGDHEDVDKGEVKLLDLTFKGDRPAHVVSENGWLAIFYDGLRPWEAKSNAKAYVMPLEGLGAAKPEVTEWKGPAPQHGIAIPLGQEQWIISVTKPAYAKGDNQKVSSRPDGYEILDRSKNWARIASFNDTSDPTKSCKEFHGHASLANTHVFGCNQTIAGDERGDGGLLVIAKAADGTWGSRKIAYPDGRRSSTIKAVADGQYMVANYGLKSPYDAFLRIDPKATALSEADVFAVPGGQATCQYEVSPDAKRVINLTPDGVLRVYDIAPAWKEVATFNAVGNFDCAYGATTPVPSLAIVGDSAFVSDPENGRIREFHLNTLKQGLDIPVDGKPANLAGGGNAG</sequence>
<organism evidence="1 2">
    <name type="scientific">Chelatococcus asaccharovorans</name>
    <dbReference type="NCBI Taxonomy" id="28210"/>
    <lineage>
        <taxon>Bacteria</taxon>
        <taxon>Pseudomonadati</taxon>
        <taxon>Pseudomonadota</taxon>
        <taxon>Alphaproteobacteria</taxon>
        <taxon>Hyphomicrobiales</taxon>
        <taxon>Chelatococcaceae</taxon>
        <taxon>Chelatococcus</taxon>
    </lineage>
</organism>
<name>A0A2V3U616_9HYPH</name>
<evidence type="ECO:0000313" key="1">
    <source>
        <dbReference type="EMBL" id="PXW52929.1"/>
    </source>
</evidence>
<dbReference type="InterPro" id="IPR011044">
    <property type="entry name" value="Quino_amine_DH_bsu"/>
</dbReference>
<dbReference type="Proteomes" id="UP000248021">
    <property type="component" value="Unassembled WGS sequence"/>
</dbReference>
<reference evidence="1 2" key="1">
    <citation type="submission" date="2018-05" db="EMBL/GenBank/DDBJ databases">
        <title>Genomic Encyclopedia of Type Strains, Phase IV (KMG-IV): sequencing the most valuable type-strain genomes for metagenomic binning, comparative biology and taxonomic classification.</title>
        <authorList>
            <person name="Goeker M."/>
        </authorList>
    </citation>
    <scope>NUCLEOTIDE SEQUENCE [LARGE SCALE GENOMIC DNA]</scope>
    <source>
        <strain evidence="1 2">DSM 6462</strain>
    </source>
</reference>
<dbReference type="AlphaFoldDB" id="A0A2V3U616"/>
<dbReference type="EMBL" id="QJJK01000015">
    <property type="protein sequence ID" value="PXW52929.1"/>
    <property type="molecule type" value="Genomic_DNA"/>
</dbReference>
<dbReference type="RefSeq" id="WP_110377909.1">
    <property type="nucleotide sequence ID" value="NZ_JAHBRY010000001.1"/>
</dbReference>
<gene>
    <name evidence="1" type="ORF">C7450_115128</name>
</gene>